<dbReference type="InterPro" id="IPR026960">
    <property type="entry name" value="RVT-Znf"/>
</dbReference>
<proteinExistence type="predicted"/>
<organism evidence="2">
    <name type="scientific">Sesamum angustifolium</name>
    <dbReference type="NCBI Taxonomy" id="2727405"/>
    <lineage>
        <taxon>Eukaryota</taxon>
        <taxon>Viridiplantae</taxon>
        <taxon>Streptophyta</taxon>
        <taxon>Embryophyta</taxon>
        <taxon>Tracheophyta</taxon>
        <taxon>Spermatophyta</taxon>
        <taxon>Magnoliopsida</taxon>
        <taxon>eudicotyledons</taxon>
        <taxon>Gunneridae</taxon>
        <taxon>Pentapetalae</taxon>
        <taxon>asterids</taxon>
        <taxon>lamiids</taxon>
        <taxon>Lamiales</taxon>
        <taxon>Pedaliaceae</taxon>
        <taxon>Sesamum</taxon>
    </lineage>
</organism>
<dbReference type="EMBL" id="JACGWK010001767">
    <property type="protein sequence ID" value="KAL0282966.1"/>
    <property type="molecule type" value="Genomic_DNA"/>
</dbReference>
<sequence>MLGLLIRGDANTHTVSMFRFDNYLNLSSEFTPSVQNVWRHRIEGTTMYAVTRKLRALKSVFRTLRRKKGDLSLNVKLAAEFLGTVQNLRREFVDLRYLHPWARHVLTPEECRVLVQSVSWEEIKDAFFDIAEDKAPGPDGYSPGFYKAVWPIIDEELVRAISEFFITGRLLKQVNTTILALIPKGVICKVEKKVRSFLWKGNSSVGYPKVAWKASSIWVKWIVHTRLQHKSVWTIDEKSGSWGWRKLIWLSYALLPHIEFKIGDGESFSLWHDPWHSLGPLITRFPRGPGLTNTSLSAKLSKVIAEGEWRWTPITDMECMEIIHLLPTIHNGNDFIQWLGDNFTMKIAYDIFRLPGSKVGWYSLLLGPCKIPRYSFVLWIAILEKLSTMDKPWLSHLGGECVLCHREMEIHEHLFFQCSFSRQYLREMKDIVRFSWPNRAWGLDITWALRRWTGRHIVQAAYRALLASIVYHIWQERNRRIFQQIERPSSNVARMAVDEIRQKIISIDLPNLACQG</sequence>
<name>A0AAW2ILZ1_9LAMI</name>
<accession>A0AAW2ILZ1</accession>
<reference evidence="2" key="2">
    <citation type="journal article" date="2024" name="Plant">
        <title>Genomic evolution and insights into agronomic trait innovations of Sesamum species.</title>
        <authorList>
            <person name="Miao H."/>
            <person name="Wang L."/>
            <person name="Qu L."/>
            <person name="Liu H."/>
            <person name="Sun Y."/>
            <person name="Le M."/>
            <person name="Wang Q."/>
            <person name="Wei S."/>
            <person name="Zheng Y."/>
            <person name="Lin W."/>
            <person name="Duan Y."/>
            <person name="Cao H."/>
            <person name="Xiong S."/>
            <person name="Wang X."/>
            <person name="Wei L."/>
            <person name="Li C."/>
            <person name="Ma Q."/>
            <person name="Ju M."/>
            <person name="Zhao R."/>
            <person name="Li G."/>
            <person name="Mu C."/>
            <person name="Tian Q."/>
            <person name="Mei H."/>
            <person name="Zhang T."/>
            <person name="Gao T."/>
            <person name="Zhang H."/>
        </authorList>
    </citation>
    <scope>NUCLEOTIDE SEQUENCE</scope>
    <source>
        <strain evidence="2">G01</strain>
    </source>
</reference>
<feature type="domain" description="Reverse transcriptase zinc-binding" evidence="1">
    <location>
        <begin position="343"/>
        <end position="423"/>
    </location>
</feature>
<dbReference type="PANTHER" id="PTHR33116:SF84">
    <property type="entry name" value="RNA-DIRECTED DNA POLYMERASE"/>
    <property type="match status" value="1"/>
</dbReference>
<gene>
    <name evidence="2" type="ORF">Sangu_2919900</name>
</gene>
<reference evidence="2" key="1">
    <citation type="submission" date="2020-06" db="EMBL/GenBank/DDBJ databases">
        <authorList>
            <person name="Li T."/>
            <person name="Hu X."/>
            <person name="Zhang T."/>
            <person name="Song X."/>
            <person name="Zhang H."/>
            <person name="Dai N."/>
            <person name="Sheng W."/>
            <person name="Hou X."/>
            <person name="Wei L."/>
        </authorList>
    </citation>
    <scope>NUCLEOTIDE SEQUENCE</scope>
    <source>
        <strain evidence="2">G01</strain>
        <tissue evidence="2">Leaf</tissue>
    </source>
</reference>
<dbReference type="Pfam" id="PF13966">
    <property type="entry name" value="zf-RVT"/>
    <property type="match status" value="1"/>
</dbReference>
<protein>
    <recommendedName>
        <fullName evidence="1">Reverse transcriptase zinc-binding domain-containing protein</fullName>
    </recommendedName>
</protein>
<dbReference type="AlphaFoldDB" id="A0AAW2ILZ1"/>
<evidence type="ECO:0000259" key="1">
    <source>
        <dbReference type="Pfam" id="PF13966"/>
    </source>
</evidence>
<dbReference type="PANTHER" id="PTHR33116">
    <property type="entry name" value="REVERSE TRANSCRIPTASE ZINC-BINDING DOMAIN-CONTAINING PROTEIN-RELATED-RELATED"/>
    <property type="match status" value="1"/>
</dbReference>
<evidence type="ECO:0000313" key="2">
    <source>
        <dbReference type="EMBL" id="KAL0282966.1"/>
    </source>
</evidence>
<comment type="caution">
    <text evidence="2">The sequence shown here is derived from an EMBL/GenBank/DDBJ whole genome shotgun (WGS) entry which is preliminary data.</text>
</comment>